<keyword evidence="5" id="KW-0545">Nucleotide biosynthesis</keyword>
<dbReference type="GO" id="GO:0006015">
    <property type="term" value="P:5-phosphoribose 1-diphosphate biosynthetic process"/>
    <property type="evidence" value="ECO:0007669"/>
    <property type="project" value="TreeGrafter"/>
</dbReference>
<evidence type="ECO:0000256" key="8">
    <source>
        <dbReference type="ARBA" id="ARBA00022840"/>
    </source>
</evidence>
<evidence type="ECO:0000256" key="5">
    <source>
        <dbReference type="ARBA" id="ARBA00022727"/>
    </source>
</evidence>
<dbReference type="Pfam" id="PF14572">
    <property type="entry name" value="Pribosyl_synth"/>
    <property type="match status" value="1"/>
</dbReference>
<dbReference type="GO" id="GO:0000287">
    <property type="term" value="F:magnesium ion binding"/>
    <property type="evidence" value="ECO:0007669"/>
    <property type="project" value="InterPro"/>
</dbReference>
<dbReference type="GO" id="GO:0005524">
    <property type="term" value="F:ATP binding"/>
    <property type="evidence" value="ECO:0007669"/>
    <property type="project" value="UniProtKB-KW"/>
</dbReference>
<feature type="region of interest" description="Disordered" evidence="11">
    <location>
        <begin position="175"/>
        <end position="252"/>
    </location>
</feature>
<dbReference type="EC" id="2.7.6.1" evidence="2"/>
<dbReference type="PANTHER" id="PTHR10210">
    <property type="entry name" value="RIBOSE-PHOSPHATE DIPHOSPHOKINASE FAMILY MEMBER"/>
    <property type="match status" value="1"/>
</dbReference>
<evidence type="ECO:0000259" key="12">
    <source>
        <dbReference type="Pfam" id="PF13793"/>
    </source>
</evidence>
<evidence type="ECO:0000256" key="6">
    <source>
        <dbReference type="ARBA" id="ARBA00022741"/>
    </source>
</evidence>
<evidence type="ECO:0000256" key="11">
    <source>
        <dbReference type="SAM" id="MobiDB-lite"/>
    </source>
</evidence>
<name>A0A139ABS2_GONPJ</name>
<evidence type="ECO:0000256" key="9">
    <source>
        <dbReference type="ARBA" id="ARBA00022842"/>
    </source>
</evidence>
<feature type="region of interest" description="Disordered" evidence="11">
    <location>
        <begin position="123"/>
        <end position="161"/>
    </location>
</feature>
<dbReference type="Pfam" id="PF13793">
    <property type="entry name" value="Pribosyltran_N"/>
    <property type="match status" value="1"/>
</dbReference>
<proteinExistence type="inferred from homology"/>
<feature type="compositionally biased region" description="Low complexity" evidence="11">
    <location>
        <begin position="125"/>
        <end position="138"/>
    </location>
</feature>
<dbReference type="SUPFAM" id="SSF53271">
    <property type="entry name" value="PRTase-like"/>
    <property type="match status" value="3"/>
</dbReference>
<keyword evidence="14" id="KW-1185">Reference proteome</keyword>
<feature type="compositionally biased region" description="Low complexity" evidence="11">
    <location>
        <begin position="193"/>
        <end position="218"/>
    </location>
</feature>
<keyword evidence="3" id="KW-0808">Transferase</keyword>
<keyword evidence="6" id="KW-0547">Nucleotide-binding</keyword>
<protein>
    <recommendedName>
        <fullName evidence="2">ribose-phosphate diphosphokinase</fullName>
        <ecNumber evidence="2">2.7.6.1</ecNumber>
    </recommendedName>
</protein>
<reference evidence="13 14" key="1">
    <citation type="journal article" date="2015" name="Genome Biol. Evol.">
        <title>Phylogenomic analyses indicate that early fungi evolved digesting cell walls of algal ancestors of land plants.</title>
        <authorList>
            <person name="Chang Y."/>
            <person name="Wang S."/>
            <person name="Sekimoto S."/>
            <person name="Aerts A.L."/>
            <person name="Choi C."/>
            <person name="Clum A."/>
            <person name="LaButti K.M."/>
            <person name="Lindquist E.A."/>
            <person name="Yee Ngan C."/>
            <person name="Ohm R.A."/>
            <person name="Salamov A.A."/>
            <person name="Grigoriev I.V."/>
            <person name="Spatafora J.W."/>
            <person name="Berbee M.L."/>
        </authorList>
    </citation>
    <scope>NUCLEOTIDE SEQUENCE [LARGE SCALE GENOMIC DNA]</scope>
    <source>
        <strain evidence="13 14">JEL478</strain>
    </source>
</reference>
<dbReference type="InterPro" id="IPR029057">
    <property type="entry name" value="PRTase-like"/>
</dbReference>
<accession>A0A139ABS2</accession>
<feature type="compositionally biased region" description="Polar residues" evidence="11">
    <location>
        <begin position="178"/>
        <end position="189"/>
    </location>
</feature>
<dbReference type="FunFam" id="3.40.50.2020:FF:000014">
    <property type="entry name" value="Ribose-phosphate pyrophosphokinase 1"/>
    <property type="match status" value="1"/>
</dbReference>
<dbReference type="Gene3D" id="3.40.50.2020">
    <property type="match status" value="3"/>
</dbReference>
<keyword evidence="8" id="KW-0067">ATP-binding</keyword>
<dbReference type="EMBL" id="KQ965770">
    <property type="protein sequence ID" value="KXS14256.1"/>
    <property type="molecule type" value="Genomic_DNA"/>
</dbReference>
<evidence type="ECO:0000256" key="10">
    <source>
        <dbReference type="ARBA" id="ARBA00049535"/>
    </source>
</evidence>
<dbReference type="GO" id="GO:0002189">
    <property type="term" value="C:ribose phosphate diphosphokinase complex"/>
    <property type="evidence" value="ECO:0007669"/>
    <property type="project" value="TreeGrafter"/>
</dbReference>
<evidence type="ECO:0000256" key="3">
    <source>
        <dbReference type="ARBA" id="ARBA00022679"/>
    </source>
</evidence>
<dbReference type="InterPro" id="IPR000836">
    <property type="entry name" value="PRTase_dom"/>
</dbReference>
<dbReference type="Proteomes" id="UP000070544">
    <property type="component" value="Unassembled WGS sequence"/>
</dbReference>
<dbReference type="SMART" id="SM01400">
    <property type="entry name" value="Pribosyltran_N"/>
    <property type="match status" value="1"/>
</dbReference>
<keyword evidence="4" id="KW-0479">Metal-binding</keyword>
<dbReference type="GO" id="GO:0005737">
    <property type="term" value="C:cytoplasm"/>
    <property type="evidence" value="ECO:0007669"/>
    <property type="project" value="TreeGrafter"/>
</dbReference>
<dbReference type="GO" id="GO:0006164">
    <property type="term" value="P:purine nucleotide biosynthetic process"/>
    <property type="evidence" value="ECO:0007669"/>
    <property type="project" value="TreeGrafter"/>
</dbReference>
<dbReference type="STRING" id="1344416.A0A139ABS2"/>
<sequence>MRSINVFSGSSHPALARSICQRLNMPLAEANLSKFANRETSVEIKVSVRQCDVYIVQSACGNVNDMLVELLIMIHACKIASARRIVAVIPCFPYARQPETPYKRNGMPLSRVPIEEMDKFATVFGGPSANAGSSSSGGRQRNTPFPTSAANGVPETPANGRLDTSTLERLRDGAVSPAFSTPSTSTQGSAADIVPPESPAESSSAISSSSATPTPSSVRAPGKALPNGPLASNRQPANISVPHPLTHSLGNPVSNASAVQGLMSGSLHVPGVTGGGYKHWAAKSGKLIADLLGVAGADHITTVDLHDPHFQGFFGVPVDNLSVEPVMVRYIKEHFPDWKKAVIVSPDAGGAKRASKIADRLGIDFALIHKERRHFAGTPAVVDKHGEGSHTTTTVPVSPSPITSPIVSPLATPLPSPSSASTVAAASDMLLVGSVTGRTCILIDDIADTSFTITKAARTLVSAGATKVCAIVTHGIMSGDAVTRIKKSVVDELIVSNTVPQEEHRKLLGDKLKVFDVGAVLAEAIRRIHNGESISLLYNNLWALETHE</sequence>
<dbReference type="GO" id="GO:0004749">
    <property type="term" value="F:ribose phosphate diphosphokinase activity"/>
    <property type="evidence" value="ECO:0007669"/>
    <property type="project" value="UniProtKB-EC"/>
</dbReference>
<gene>
    <name evidence="13" type="ORF">M427DRAFT_352467</name>
</gene>
<dbReference type="GO" id="GO:0016301">
    <property type="term" value="F:kinase activity"/>
    <property type="evidence" value="ECO:0007669"/>
    <property type="project" value="UniProtKB-KW"/>
</dbReference>
<dbReference type="PANTHER" id="PTHR10210:SF36">
    <property type="entry name" value="RIBOSE-PHOSPHATE PYROPHOSPHOKINASE 5"/>
    <property type="match status" value="1"/>
</dbReference>
<organism evidence="13 14">
    <name type="scientific">Gonapodya prolifera (strain JEL478)</name>
    <name type="common">Monoblepharis prolifera</name>
    <dbReference type="NCBI Taxonomy" id="1344416"/>
    <lineage>
        <taxon>Eukaryota</taxon>
        <taxon>Fungi</taxon>
        <taxon>Fungi incertae sedis</taxon>
        <taxon>Chytridiomycota</taxon>
        <taxon>Chytridiomycota incertae sedis</taxon>
        <taxon>Monoblepharidomycetes</taxon>
        <taxon>Monoblepharidales</taxon>
        <taxon>Gonapodyaceae</taxon>
        <taxon>Gonapodya</taxon>
    </lineage>
</organism>
<feature type="domain" description="Ribose-phosphate pyrophosphokinase N-terminal" evidence="12">
    <location>
        <begin position="5"/>
        <end position="104"/>
    </location>
</feature>
<comment type="catalytic activity">
    <reaction evidence="10">
        <text>D-ribose 5-phosphate + ATP = 5-phospho-alpha-D-ribose 1-diphosphate + AMP + H(+)</text>
        <dbReference type="Rhea" id="RHEA:15609"/>
        <dbReference type="ChEBI" id="CHEBI:15378"/>
        <dbReference type="ChEBI" id="CHEBI:30616"/>
        <dbReference type="ChEBI" id="CHEBI:58017"/>
        <dbReference type="ChEBI" id="CHEBI:78346"/>
        <dbReference type="ChEBI" id="CHEBI:456215"/>
        <dbReference type="EC" id="2.7.6.1"/>
    </reaction>
</comment>
<evidence type="ECO:0000256" key="7">
    <source>
        <dbReference type="ARBA" id="ARBA00022777"/>
    </source>
</evidence>
<evidence type="ECO:0000256" key="1">
    <source>
        <dbReference type="ARBA" id="ARBA00006478"/>
    </source>
</evidence>
<evidence type="ECO:0000313" key="13">
    <source>
        <dbReference type="EMBL" id="KXS14256.1"/>
    </source>
</evidence>
<dbReference type="FunFam" id="3.40.50.2020:FF:000007">
    <property type="entry name" value="Ribose-phosphate pyrophosphokinase"/>
    <property type="match status" value="1"/>
</dbReference>
<evidence type="ECO:0000256" key="4">
    <source>
        <dbReference type="ARBA" id="ARBA00022723"/>
    </source>
</evidence>
<keyword evidence="9" id="KW-0460">Magnesium</keyword>
<dbReference type="AlphaFoldDB" id="A0A139ABS2"/>
<evidence type="ECO:0000256" key="2">
    <source>
        <dbReference type="ARBA" id="ARBA00013247"/>
    </source>
</evidence>
<evidence type="ECO:0000313" key="14">
    <source>
        <dbReference type="Proteomes" id="UP000070544"/>
    </source>
</evidence>
<dbReference type="InterPro" id="IPR005946">
    <property type="entry name" value="Rib-P_diPkinase"/>
</dbReference>
<keyword evidence="7 13" id="KW-0418">Kinase</keyword>
<dbReference type="CDD" id="cd06223">
    <property type="entry name" value="PRTases_typeI"/>
    <property type="match status" value="1"/>
</dbReference>
<dbReference type="OrthoDB" id="413572at2759"/>
<feature type="compositionally biased region" description="Polar residues" evidence="11">
    <location>
        <begin position="139"/>
        <end position="150"/>
    </location>
</feature>
<comment type="similarity">
    <text evidence="1">Belongs to the ribose-phosphate pyrophosphokinase family.</text>
</comment>
<dbReference type="InterPro" id="IPR029099">
    <property type="entry name" value="Pribosyltran_N"/>
</dbReference>